<dbReference type="EMBL" id="LROM01000093">
    <property type="protein sequence ID" value="OEZ97971.1"/>
    <property type="molecule type" value="Genomic_DNA"/>
</dbReference>
<evidence type="ECO:0000259" key="1">
    <source>
        <dbReference type="PROSITE" id="PS50943"/>
    </source>
</evidence>
<evidence type="ECO:0000313" key="3">
    <source>
        <dbReference type="Proteomes" id="UP000175989"/>
    </source>
</evidence>
<dbReference type="Proteomes" id="UP000175989">
    <property type="component" value="Unassembled WGS sequence"/>
</dbReference>
<keyword evidence="3" id="KW-1185">Reference proteome</keyword>
<sequence length="138" mass="14813">MFYYYTYDGKPPATSTDAEDRGAFLRKAIGHEIGAARQRAGLTQESVAELLGIGPEAVSRMERGVGSVTAERLVVLGEMFGCSSADLLLGASDSLPDQALLIAEQLAKLEAADRDLVVDFVKTLASRLEPKKPAKSKR</sequence>
<name>A0A1E7WH89_9BURK</name>
<dbReference type="SUPFAM" id="SSF47413">
    <property type="entry name" value="lambda repressor-like DNA-binding domains"/>
    <property type="match status" value="1"/>
</dbReference>
<dbReference type="Pfam" id="PF01381">
    <property type="entry name" value="HTH_3"/>
    <property type="match status" value="1"/>
</dbReference>
<dbReference type="AlphaFoldDB" id="A0A1E7WH89"/>
<dbReference type="InterPro" id="IPR001387">
    <property type="entry name" value="Cro/C1-type_HTH"/>
</dbReference>
<organism evidence="2 3">
    <name type="scientific">Duganella phyllosphaerae</name>
    <dbReference type="NCBI Taxonomy" id="762836"/>
    <lineage>
        <taxon>Bacteria</taxon>
        <taxon>Pseudomonadati</taxon>
        <taxon>Pseudomonadota</taxon>
        <taxon>Betaproteobacteria</taxon>
        <taxon>Burkholderiales</taxon>
        <taxon>Oxalobacteraceae</taxon>
        <taxon>Telluria group</taxon>
        <taxon>Duganella</taxon>
    </lineage>
</organism>
<dbReference type="CDD" id="cd00093">
    <property type="entry name" value="HTH_XRE"/>
    <property type="match status" value="1"/>
</dbReference>
<dbReference type="InterPro" id="IPR010982">
    <property type="entry name" value="Lambda_DNA-bd_dom_sf"/>
</dbReference>
<dbReference type="GO" id="GO:0003677">
    <property type="term" value="F:DNA binding"/>
    <property type="evidence" value="ECO:0007669"/>
    <property type="project" value="InterPro"/>
</dbReference>
<feature type="domain" description="HTH cro/C1-type" evidence="1">
    <location>
        <begin position="33"/>
        <end position="87"/>
    </location>
</feature>
<dbReference type="PROSITE" id="PS50943">
    <property type="entry name" value="HTH_CROC1"/>
    <property type="match status" value="1"/>
</dbReference>
<accession>A0A1E7WH89</accession>
<protein>
    <submittedName>
        <fullName evidence="2">Transcriptional repressor DicA</fullName>
    </submittedName>
</protein>
<dbReference type="SMART" id="SM00530">
    <property type="entry name" value="HTH_XRE"/>
    <property type="match status" value="1"/>
</dbReference>
<evidence type="ECO:0000313" key="2">
    <source>
        <dbReference type="EMBL" id="OEZ97971.1"/>
    </source>
</evidence>
<dbReference type="Gene3D" id="1.10.260.40">
    <property type="entry name" value="lambda repressor-like DNA-binding domains"/>
    <property type="match status" value="1"/>
</dbReference>
<gene>
    <name evidence="2" type="ORF">DUPY_32420</name>
</gene>
<reference evidence="3" key="1">
    <citation type="journal article" date="2016" name="Front. Microbiol.">
        <title>Molecular Keys to the Janthinobacterium and Duganella spp. Interaction with the Plant Pathogen Fusarium graminearum.</title>
        <authorList>
            <person name="Haack F.S."/>
            <person name="Poehlein A."/>
            <person name="Kroger C."/>
            <person name="Voigt C.A."/>
            <person name="Piepenbring M."/>
            <person name="Bode H.B."/>
            <person name="Daniel R."/>
            <person name="Schafer W."/>
            <person name="Streit W.R."/>
        </authorList>
    </citation>
    <scope>NUCLEOTIDE SEQUENCE [LARGE SCALE GENOMIC DNA]</scope>
    <source>
        <strain evidence="3">T54</strain>
    </source>
</reference>
<dbReference type="OrthoDB" id="5524454at2"/>
<comment type="caution">
    <text evidence="2">The sequence shown here is derived from an EMBL/GenBank/DDBJ whole genome shotgun (WGS) entry which is preliminary data.</text>
</comment>
<dbReference type="RefSeq" id="WP_084640746.1">
    <property type="nucleotide sequence ID" value="NZ_LROM01000093.1"/>
</dbReference>
<proteinExistence type="predicted"/>